<protein>
    <recommendedName>
        <fullName evidence="3">Adenylosuccinate lyase</fullName>
    </recommendedName>
</protein>
<sequence>MQQISIFIQALENSTAHRPIRDRLSGEVIDNLELLPVLMEIAFDINNKNHYKACWTLELVLEHNINWLSEYLDDFCEKLQHYKHEGAIRSISKICMFSAKQHLKDKKKGGDFLTEDQSQQIIENCFDWLINDAKVASKVYAMRTLFEFGKLHDWIYPELQEILPKDFAYHSPAYHSASKEILQKIAKTGSNKK</sequence>
<accession>A0ABU1TPE4</accession>
<dbReference type="EMBL" id="JAVDVI010000007">
    <property type="protein sequence ID" value="MDR6967843.1"/>
    <property type="molecule type" value="Genomic_DNA"/>
</dbReference>
<keyword evidence="2" id="KW-1185">Reference proteome</keyword>
<comment type="caution">
    <text evidence="1">The sequence shown here is derived from an EMBL/GenBank/DDBJ whole genome shotgun (WGS) entry which is preliminary data.</text>
</comment>
<name>A0ABU1TPE4_9FLAO</name>
<dbReference type="Proteomes" id="UP001255185">
    <property type="component" value="Unassembled WGS sequence"/>
</dbReference>
<evidence type="ECO:0008006" key="3">
    <source>
        <dbReference type="Google" id="ProtNLM"/>
    </source>
</evidence>
<evidence type="ECO:0000313" key="1">
    <source>
        <dbReference type="EMBL" id="MDR6967843.1"/>
    </source>
</evidence>
<dbReference type="InterPro" id="IPR016024">
    <property type="entry name" value="ARM-type_fold"/>
</dbReference>
<evidence type="ECO:0000313" key="2">
    <source>
        <dbReference type="Proteomes" id="UP001255185"/>
    </source>
</evidence>
<reference evidence="1 2" key="1">
    <citation type="submission" date="2023-07" db="EMBL/GenBank/DDBJ databases">
        <title>Sorghum-associated microbial communities from plants grown in Nebraska, USA.</title>
        <authorList>
            <person name="Schachtman D."/>
        </authorList>
    </citation>
    <scope>NUCLEOTIDE SEQUENCE [LARGE SCALE GENOMIC DNA]</scope>
    <source>
        <strain evidence="1 2">3773</strain>
    </source>
</reference>
<organism evidence="1 2">
    <name type="scientific">Flavobacterium arsenatis</name>
    <dbReference type="NCBI Taxonomy" id="1484332"/>
    <lineage>
        <taxon>Bacteria</taxon>
        <taxon>Pseudomonadati</taxon>
        <taxon>Bacteroidota</taxon>
        <taxon>Flavobacteriia</taxon>
        <taxon>Flavobacteriales</taxon>
        <taxon>Flavobacteriaceae</taxon>
        <taxon>Flavobacterium</taxon>
    </lineage>
</organism>
<dbReference type="SUPFAM" id="SSF48371">
    <property type="entry name" value="ARM repeat"/>
    <property type="match status" value="1"/>
</dbReference>
<dbReference type="RefSeq" id="WP_310026200.1">
    <property type="nucleotide sequence ID" value="NZ_JAVDVI010000007.1"/>
</dbReference>
<proteinExistence type="predicted"/>
<gene>
    <name evidence="1" type="ORF">J2X31_001857</name>
</gene>